<dbReference type="RefSeq" id="WP_176069414.1">
    <property type="nucleotide sequence ID" value="NZ_JABWMJ010000005.1"/>
</dbReference>
<comment type="similarity">
    <text evidence="2">Belongs to the autoinducer-2 exporter (AI-2E) (TC 2.A.86) family.</text>
</comment>
<feature type="transmembrane region" description="Helical" evidence="6">
    <location>
        <begin position="255"/>
        <end position="278"/>
    </location>
</feature>
<evidence type="ECO:0000313" key="7">
    <source>
        <dbReference type="EMBL" id="NUZ06567.1"/>
    </source>
</evidence>
<feature type="transmembrane region" description="Helical" evidence="6">
    <location>
        <begin position="150"/>
        <end position="170"/>
    </location>
</feature>
<evidence type="ECO:0000256" key="2">
    <source>
        <dbReference type="ARBA" id="ARBA00009773"/>
    </source>
</evidence>
<keyword evidence="3 6" id="KW-0812">Transmembrane</keyword>
<sequence length="338" mass="36841">MQDVRTEPSRDYVIAAGLITAFLLWFVLYFRLLPALLAGLLVFESVHVLTPRLRFVKERKARYLAVGLLVSVVVALLGLAIVGAVLFFRSESGGYVALLRKSAEVIASWHGRLPDWVVRSLPADADALQTAIVGWLQQHVTDVRTIGGEAVQVLVRIVIGMVLGALVALLQADPPTDYRPLALALVNRAARFGEAFRRIVFAQVRIAAVNAVLTALYLLIVLPLFGVHLPLIKTMIAVTFIAGLIPVFGNLISNVVIVVVSLSVSPIVAVWSLLYLVAIHKLEYFLNARMVGTQIEALAWELLLAMLLMEAAFGVAGLIAAPIYYAYVKSELAARGWV</sequence>
<feature type="transmembrane region" description="Helical" evidence="6">
    <location>
        <begin position="231"/>
        <end position="248"/>
    </location>
</feature>
<evidence type="ECO:0000256" key="5">
    <source>
        <dbReference type="ARBA" id="ARBA00023136"/>
    </source>
</evidence>
<gene>
    <name evidence="7" type="ORF">HQN59_12425</name>
</gene>
<keyword evidence="5 6" id="KW-0472">Membrane</keyword>
<evidence type="ECO:0000256" key="1">
    <source>
        <dbReference type="ARBA" id="ARBA00004141"/>
    </source>
</evidence>
<dbReference type="AlphaFoldDB" id="A0A7Y6NNQ4"/>
<comment type="subcellular location">
    <subcellularLocation>
        <location evidence="1">Membrane</location>
        <topology evidence="1">Multi-pass membrane protein</topology>
    </subcellularLocation>
</comment>
<keyword evidence="8" id="KW-1185">Reference proteome</keyword>
<evidence type="ECO:0000256" key="6">
    <source>
        <dbReference type="SAM" id="Phobius"/>
    </source>
</evidence>
<evidence type="ECO:0000256" key="4">
    <source>
        <dbReference type="ARBA" id="ARBA00022989"/>
    </source>
</evidence>
<comment type="caution">
    <text evidence="7">The sequence shown here is derived from an EMBL/GenBank/DDBJ whole genome shotgun (WGS) entry which is preliminary data.</text>
</comment>
<proteinExistence type="inferred from homology"/>
<reference evidence="7 8" key="1">
    <citation type="submission" date="2020-06" db="EMBL/GenBank/DDBJ databases">
        <title>Schlegella sp. ID0723 isolated from air conditioner.</title>
        <authorList>
            <person name="Kim D.Y."/>
            <person name="Kim D.-U."/>
        </authorList>
    </citation>
    <scope>NUCLEOTIDE SEQUENCE [LARGE SCALE GENOMIC DNA]</scope>
    <source>
        <strain evidence="7 8">ID0723</strain>
    </source>
</reference>
<dbReference type="EMBL" id="JABWMJ010000005">
    <property type="protein sequence ID" value="NUZ06567.1"/>
    <property type="molecule type" value="Genomic_DNA"/>
</dbReference>
<protein>
    <submittedName>
        <fullName evidence="7">AI-2E family transporter</fullName>
    </submittedName>
</protein>
<feature type="transmembrane region" description="Helical" evidence="6">
    <location>
        <begin position="12"/>
        <end position="43"/>
    </location>
</feature>
<feature type="transmembrane region" description="Helical" evidence="6">
    <location>
        <begin position="206"/>
        <end position="225"/>
    </location>
</feature>
<feature type="transmembrane region" description="Helical" evidence="6">
    <location>
        <begin position="298"/>
        <end position="327"/>
    </location>
</feature>
<dbReference type="InterPro" id="IPR002549">
    <property type="entry name" value="AI-2E-like"/>
</dbReference>
<organism evidence="7 8">
    <name type="scientific">Piscinibacter koreensis</name>
    <dbReference type="NCBI Taxonomy" id="2742824"/>
    <lineage>
        <taxon>Bacteria</taxon>
        <taxon>Pseudomonadati</taxon>
        <taxon>Pseudomonadota</taxon>
        <taxon>Betaproteobacteria</taxon>
        <taxon>Burkholderiales</taxon>
        <taxon>Sphaerotilaceae</taxon>
        <taxon>Piscinibacter</taxon>
    </lineage>
</organism>
<dbReference type="GO" id="GO:0016020">
    <property type="term" value="C:membrane"/>
    <property type="evidence" value="ECO:0007669"/>
    <property type="project" value="UniProtKB-SubCell"/>
</dbReference>
<keyword evidence="4 6" id="KW-1133">Transmembrane helix</keyword>
<dbReference type="Pfam" id="PF01594">
    <property type="entry name" value="AI-2E_transport"/>
    <property type="match status" value="1"/>
</dbReference>
<dbReference type="Proteomes" id="UP000529637">
    <property type="component" value="Unassembled WGS sequence"/>
</dbReference>
<evidence type="ECO:0000313" key="8">
    <source>
        <dbReference type="Proteomes" id="UP000529637"/>
    </source>
</evidence>
<evidence type="ECO:0000256" key="3">
    <source>
        <dbReference type="ARBA" id="ARBA00022692"/>
    </source>
</evidence>
<name>A0A7Y6NNQ4_9BURK</name>
<feature type="transmembrane region" description="Helical" evidence="6">
    <location>
        <begin position="63"/>
        <end position="88"/>
    </location>
</feature>
<accession>A0A7Y6NNQ4</accession>